<evidence type="ECO:0000256" key="1">
    <source>
        <dbReference type="ARBA" id="ARBA00004123"/>
    </source>
</evidence>
<dbReference type="InterPro" id="IPR003617">
    <property type="entry name" value="TFIIS/CRSP70_N_sub"/>
</dbReference>
<evidence type="ECO:0000256" key="4">
    <source>
        <dbReference type="SAM" id="MobiDB-lite"/>
    </source>
</evidence>
<comment type="subcellular location">
    <subcellularLocation>
        <location evidence="1 3">Nucleus</location>
    </subcellularLocation>
</comment>
<dbReference type="CDD" id="cd00183">
    <property type="entry name" value="TFIIS_I"/>
    <property type="match status" value="1"/>
</dbReference>
<evidence type="ECO:0000256" key="3">
    <source>
        <dbReference type="PROSITE-ProRule" id="PRU00649"/>
    </source>
</evidence>
<dbReference type="InterPro" id="IPR036575">
    <property type="entry name" value="TFIIS_cen_dom_sf"/>
</dbReference>
<reference evidence="6 7" key="1">
    <citation type="journal article" date="2007" name="Science">
        <title>Sea anemone genome reveals ancestral eumetazoan gene repertoire and genomic organization.</title>
        <authorList>
            <person name="Putnam N.H."/>
            <person name="Srivastava M."/>
            <person name="Hellsten U."/>
            <person name="Dirks B."/>
            <person name="Chapman J."/>
            <person name="Salamov A."/>
            <person name="Terry A."/>
            <person name="Shapiro H."/>
            <person name="Lindquist E."/>
            <person name="Kapitonov V.V."/>
            <person name="Jurka J."/>
            <person name="Genikhovich G."/>
            <person name="Grigoriev I.V."/>
            <person name="Lucas S.M."/>
            <person name="Steele R.E."/>
            <person name="Finnerty J.R."/>
            <person name="Technau U."/>
            <person name="Martindale M.Q."/>
            <person name="Rokhsar D.S."/>
        </authorList>
    </citation>
    <scope>NUCLEOTIDE SEQUENCE [LARGE SCALE GENOMIC DNA]</scope>
    <source>
        <strain evidence="7">CH2 X CH6</strain>
    </source>
</reference>
<dbReference type="InterPro" id="IPR035441">
    <property type="entry name" value="TFIIS/LEDGF_dom_sf"/>
</dbReference>
<dbReference type="EMBL" id="DS469807">
    <property type="protein sequence ID" value="EDO32756.1"/>
    <property type="molecule type" value="Genomic_DNA"/>
</dbReference>
<sequence length="213" mass="25000">MDKFIVRRSREPRPERIREKSPPKTKQVTIESLPKVVVVEDVKRLKLQLESDLSTPEDILSALQELKAKTPSKAVLLSTQIGHTINSLRKHTCQDVCQLAKEIFRKWKHFIVEEEKEKPAIDVKCDLKTETMRNKAREFLVKALQDEEGKLSEQIERTVFFNSNRKIDNFYRRKMRTIIFTLKHKEQIRTNVLNGKMKIEQLFQGLTPGIQFS</sequence>
<dbReference type="GO" id="GO:0006351">
    <property type="term" value="P:DNA-templated transcription"/>
    <property type="evidence" value="ECO:0007669"/>
    <property type="project" value="InterPro"/>
</dbReference>
<dbReference type="PhylomeDB" id="A7SU38"/>
<dbReference type="Gene3D" id="1.20.930.10">
    <property type="entry name" value="Conserved domain common to transcription factors TFIIS, elongin A, CRSP70"/>
    <property type="match status" value="1"/>
</dbReference>
<dbReference type="Proteomes" id="UP000001593">
    <property type="component" value="Unassembled WGS sequence"/>
</dbReference>
<protein>
    <recommendedName>
        <fullName evidence="5">TFIIS N-terminal domain-containing protein</fullName>
    </recommendedName>
</protein>
<keyword evidence="7" id="KW-1185">Reference proteome</keyword>
<dbReference type="SUPFAM" id="SSF47676">
    <property type="entry name" value="Conserved domain common to transcription factors TFIIS, elongin A, CRSP70"/>
    <property type="match status" value="1"/>
</dbReference>
<accession>A7SU38</accession>
<name>A7SU38_NEMVE</name>
<dbReference type="Pfam" id="PF07500">
    <property type="entry name" value="TFIIS_M"/>
    <property type="match status" value="1"/>
</dbReference>
<dbReference type="SMART" id="SM00509">
    <property type="entry name" value="TFS2N"/>
    <property type="match status" value="1"/>
</dbReference>
<organism evidence="6 7">
    <name type="scientific">Nematostella vectensis</name>
    <name type="common">Starlet sea anemone</name>
    <dbReference type="NCBI Taxonomy" id="45351"/>
    <lineage>
        <taxon>Eukaryota</taxon>
        <taxon>Metazoa</taxon>
        <taxon>Cnidaria</taxon>
        <taxon>Anthozoa</taxon>
        <taxon>Hexacorallia</taxon>
        <taxon>Actiniaria</taxon>
        <taxon>Edwardsiidae</taxon>
        <taxon>Nematostella</taxon>
    </lineage>
</organism>
<evidence type="ECO:0000259" key="5">
    <source>
        <dbReference type="PROSITE" id="PS51319"/>
    </source>
</evidence>
<dbReference type="AlphaFoldDB" id="A7SU38"/>
<dbReference type="OMA" id="QPKENLM"/>
<evidence type="ECO:0000313" key="7">
    <source>
        <dbReference type="Proteomes" id="UP000001593"/>
    </source>
</evidence>
<feature type="domain" description="TFIIS N-terminal" evidence="5">
    <location>
        <begin position="40"/>
        <end position="114"/>
    </location>
</feature>
<feature type="region of interest" description="Disordered" evidence="4">
    <location>
        <begin position="1"/>
        <end position="26"/>
    </location>
</feature>
<dbReference type="GO" id="GO:0006357">
    <property type="term" value="P:regulation of transcription by RNA polymerase II"/>
    <property type="evidence" value="ECO:0000318"/>
    <property type="project" value="GO_Central"/>
</dbReference>
<gene>
    <name evidence="6" type="ORF">NEMVEDRAFT_v1g174348</name>
</gene>
<dbReference type="PROSITE" id="PS51319">
    <property type="entry name" value="TFIIS_N"/>
    <property type="match status" value="1"/>
</dbReference>
<dbReference type="STRING" id="45351.A7SU38"/>
<proteinExistence type="predicted"/>
<dbReference type="InterPro" id="IPR017923">
    <property type="entry name" value="TFIIS_N"/>
</dbReference>
<dbReference type="InterPro" id="IPR003618">
    <property type="entry name" value="TFIIS_cen_dom"/>
</dbReference>
<feature type="compositionally biased region" description="Basic and acidic residues" evidence="4">
    <location>
        <begin position="1"/>
        <end position="22"/>
    </location>
</feature>
<dbReference type="eggNOG" id="KOG1105">
    <property type="taxonomic scope" value="Eukaryota"/>
</dbReference>
<keyword evidence="2 3" id="KW-0539">Nucleus</keyword>
<evidence type="ECO:0000313" key="6">
    <source>
        <dbReference type="EMBL" id="EDO32756.1"/>
    </source>
</evidence>
<dbReference type="PANTHER" id="PTHR46554:SF2">
    <property type="entry name" value="TFIIS N-TERMINAL DOMAIN-CONTAINING PROTEIN"/>
    <property type="match status" value="1"/>
</dbReference>
<evidence type="ECO:0000256" key="2">
    <source>
        <dbReference type="ARBA" id="ARBA00023242"/>
    </source>
</evidence>
<dbReference type="HOGENOM" id="CLU_086873_0_0_1"/>
<dbReference type="Gene3D" id="1.10.472.30">
    <property type="entry name" value="Transcription elongation factor S-II, central domain"/>
    <property type="match status" value="1"/>
</dbReference>
<dbReference type="Pfam" id="PF08711">
    <property type="entry name" value="Med26"/>
    <property type="match status" value="1"/>
</dbReference>
<dbReference type="SUPFAM" id="SSF46942">
    <property type="entry name" value="Elongation factor TFIIS domain 2"/>
    <property type="match status" value="1"/>
</dbReference>
<dbReference type="KEGG" id="nve:5503918"/>
<dbReference type="PANTHER" id="PTHR46554">
    <property type="entry name" value="MEDIATOR OF RNA POLYMERASE II TRANSCRIPTION SUBUNIT 26A-RELATED"/>
    <property type="match status" value="1"/>
</dbReference>
<dbReference type="GO" id="GO:0005634">
    <property type="term" value="C:nucleus"/>
    <property type="evidence" value="ECO:0000318"/>
    <property type="project" value="GO_Central"/>
</dbReference>
<dbReference type="InParanoid" id="A7SU38"/>